<organism evidence="2 3">
    <name type="scientific">Streptomyces tunisiensis</name>
    <dbReference type="NCBI Taxonomy" id="948699"/>
    <lineage>
        <taxon>Bacteria</taxon>
        <taxon>Bacillati</taxon>
        <taxon>Actinomycetota</taxon>
        <taxon>Actinomycetes</taxon>
        <taxon>Kitasatosporales</taxon>
        <taxon>Streptomycetaceae</taxon>
        <taxon>Streptomyces</taxon>
    </lineage>
</organism>
<evidence type="ECO:0000313" key="3">
    <source>
        <dbReference type="Proteomes" id="UP001501845"/>
    </source>
</evidence>
<keyword evidence="3" id="KW-1185">Reference proteome</keyword>
<evidence type="ECO:0000256" key="1">
    <source>
        <dbReference type="SAM" id="MobiDB-lite"/>
    </source>
</evidence>
<dbReference type="EMBL" id="BAABBU010000013">
    <property type="protein sequence ID" value="GAA4134535.1"/>
    <property type="molecule type" value="Genomic_DNA"/>
</dbReference>
<reference evidence="3" key="1">
    <citation type="journal article" date="2019" name="Int. J. Syst. Evol. Microbiol.">
        <title>The Global Catalogue of Microorganisms (GCM) 10K type strain sequencing project: providing services to taxonomists for standard genome sequencing and annotation.</title>
        <authorList>
            <consortium name="The Broad Institute Genomics Platform"/>
            <consortium name="The Broad Institute Genome Sequencing Center for Infectious Disease"/>
            <person name="Wu L."/>
            <person name="Ma J."/>
        </authorList>
    </citation>
    <scope>NUCLEOTIDE SEQUENCE [LARGE SCALE GENOMIC DNA]</scope>
    <source>
        <strain evidence="3">JCM 17589</strain>
    </source>
</reference>
<dbReference type="Proteomes" id="UP001501845">
    <property type="component" value="Unassembled WGS sequence"/>
</dbReference>
<gene>
    <name evidence="2" type="ORF">GCM10022285_27330</name>
</gene>
<accession>A0ABP7YFM4</accession>
<name>A0ABP7YFM4_9ACTN</name>
<sequence length="75" mass="8269">MPVGPQSHPDETRTGIDSSHRRRSVEPVLMDTYEVAAMRDMPTSWAYREASELGPSAPTVHGFLNSELHVLSCAC</sequence>
<comment type="caution">
    <text evidence="2">The sequence shown here is derived from an EMBL/GenBank/DDBJ whole genome shotgun (WGS) entry which is preliminary data.</text>
</comment>
<evidence type="ECO:0000313" key="2">
    <source>
        <dbReference type="EMBL" id="GAA4134535.1"/>
    </source>
</evidence>
<proteinExistence type="predicted"/>
<protein>
    <submittedName>
        <fullName evidence="2">Uncharacterized protein</fullName>
    </submittedName>
</protein>
<feature type="region of interest" description="Disordered" evidence="1">
    <location>
        <begin position="1"/>
        <end position="25"/>
    </location>
</feature>